<dbReference type="EMBL" id="MKKU01000253">
    <property type="protein sequence ID" value="RNF17781.1"/>
    <property type="molecule type" value="Genomic_DNA"/>
</dbReference>
<sequence length="164" mass="18019">MENGSQSYTCVVTEANSVDDHHVDCGFLDWSDSDDELFLASCVEECLLTPFSCFTEKDLPGVLDAPASRGGSACASPEDAPPKELRLEGPGVLRGVRIPSPRQKKEARTCRGKESGKAKNAPLEPKKKEKPTKSSANQPRRVRINRGMKALSPEDLLDDDDYRR</sequence>
<proteinExistence type="predicted"/>
<reference evidence="2 3" key="1">
    <citation type="journal article" date="2018" name="BMC Genomics">
        <title>Genomic comparison of Trypanosoma conorhini and Trypanosoma rangeli to Trypanosoma cruzi strains of high and low virulence.</title>
        <authorList>
            <person name="Bradwell K.R."/>
            <person name="Koparde V.N."/>
            <person name="Matveyev A.V."/>
            <person name="Serrano M.G."/>
            <person name="Alves J.M."/>
            <person name="Parikh H."/>
            <person name="Huang B."/>
            <person name="Lee V."/>
            <person name="Espinosa-Alvarez O."/>
            <person name="Ortiz P.A."/>
            <person name="Costa-Martins A.G."/>
            <person name="Teixeira M.M."/>
            <person name="Buck G.A."/>
        </authorList>
    </citation>
    <scope>NUCLEOTIDE SEQUENCE [LARGE SCALE GENOMIC DNA]</scope>
    <source>
        <strain evidence="2 3">025E</strain>
    </source>
</reference>
<evidence type="ECO:0000313" key="2">
    <source>
        <dbReference type="EMBL" id="RNF17781.1"/>
    </source>
</evidence>
<gene>
    <name evidence="2" type="ORF">Tco025E_04724</name>
</gene>
<evidence type="ECO:0000256" key="1">
    <source>
        <dbReference type="SAM" id="MobiDB-lite"/>
    </source>
</evidence>
<name>A0A422PJC2_9TRYP</name>
<protein>
    <submittedName>
        <fullName evidence="2">Uncharacterized protein</fullName>
    </submittedName>
</protein>
<feature type="compositionally biased region" description="Basic and acidic residues" evidence="1">
    <location>
        <begin position="103"/>
        <end position="117"/>
    </location>
</feature>
<comment type="caution">
    <text evidence="2">The sequence shown here is derived from an EMBL/GenBank/DDBJ whole genome shotgun (WGS) entry which is preliminary data.</text>
</comment>
<dbReference type="OrthoDB" id="241192at2759"/>
<dbReference type="Proteomes" id="UP000284403">
    <property type="component" value="Unassembled WGS sequence"/>
</dbReference>
<dbReference type="RefSeq" id="XP_029228247.1">
    <property type="nucleotide sequence ID" value="XM_029371632.1"/>
</dbReference>
<evidence type="ECO:0000313" key="3">
    <source>
        <dbReference type="Proteomes" id="UP000284403"/>
    </source>
</evidence>
<organism evidence="2 3">
    <name type="scientific">Trypanosoma conorhini</name>
    <dbReference type="NCBI Taxonomy" id="83891"/>
    <lineage>
        <taxon>Eukaryota</taxon>
        <taxon>Discoba</taxon>
        <taxon>Euglenozoa</taxon>
        <taxon>Kinetoplastea</taxon>
        <taxon>Metakinetoplastina</taxon>
        <taxon>Trypanosomatida</taxon>
        <taxon>Trypanosomatidae</taxon>
        <taxon>Trypanosoma</taxon>
    </lineage>
</organism>
<feature type="compositionally biased region" description="Acidic residues" evidence="1">
    <location>
        <begin position="155"/>
        <end position="164"/>
    </location>
</feature>
<accession>A0A422PJC2</accession>
<dbReference type="AlphaFoldDB" id="A0A422PJC2"/>
<keyword evidence="3" id="KW-1185">Reference proteome</keyword>
<dbReference type="GeneID" id="40318335"/>
<feature type="region of interest" description="Disordered" evidence="1">
    <location>
        <begin position="65"/>
        <end position="164"/>
    </location>
</feature>